<dbReference type="KEGG" id="bbig:BBBOND_0106100"/>
<protein>
    <submittedName>
        <fullName evidence="1">Uncharacterized protein</fullName>
    </submittedName>
</protein>
<accession>A0A061D0I5</accession>
<dbReference type="GeneID" id="24562842"/>
<dbReference type="EMBL" id="LK391707">
    <property type="protein sequence ID" value="CDR94301.1"/>
    <property type="molecule type" value="Genomic_DNA"/>
</dbReference>
<proteinExistence type="predicted"/>
<dbReference type="VEuPathDB" id="PiroplasmaDB:BBBOND_0106100"/>
<dbReference type="Proteomes" id="UP000033188">
    <property type="component" value="Chromosome 1"/>
</dbReference>
<organism evidence="1 2">
    <name type="scientific">Babesia bigemina</name>
    <dbReference type="NCBI Taxonomy" id="5866"/>
    <lineage>
        <taxon>Eukaryota</taxon>
        <taxon>Sar</taxon>
        <taxon>Alveolata</taxon>
        <taxon>Apicomplexa</taxon>
        <taxon>Aconoidasida</taxon>
        <taxon>Piroplasmida</taxon>
        <taxon>Babesiidae</taxon>
        <taxon>Babesia</taxon>
    </lineage>
</organism>
<dbReference type="AlphaFoldDB" id="A0A061D0I5"/>
<dbReference type="OrthoDB" id="2192909at2759"/>
<reference evidence="2" key="1">
    <citation type="journal article" date="2014" name="Nucleic Acids Res.">
        <title>The evolutionary dynamics of variant antigen genes in Babesia reveal a history of genomic innovation underlying host-parasite interaction.</title>
        <authorList>
            <person name="Jackson A.P."/>
            <person name="Otto T.D."/>
            <person name="Darby A."/>
            <person name="Ramaprasad A."/>
            <person name="Xia D."/>
            <person name="Echaide I.E."/>
            <person name="Farber M."/>
            <person name="Gahlot S."/>
            <person name="Gamble J."/>
            <person name="Gupta D."/>
            <person name="Gupta Y."/>
            <person name="Jackson L."/>
            <person name="Malandrin L."/>
            <person name="Malas T.B."/>
            <person name="Moussa E."/>
            <person name="Nair M."/>
            <person name="Reid A.J."/>
            <person name="Sanders M."/>
            <person name="Sharma J."/>
            <person name="Tracey A."/>
            <person name="Quail M.A."/>
            <person name="Weir W."/>
            <person name="Wastling J.M."/>
            <person name="Hall N."/>
            <person name="Willadsen P."/>
            <person name="Lingelbach K."/>
            <person name="Shiels B."/>
            <person name="Tait A."/>
            <person name="Berriman M."/>
            <person name="Allred D.R."/>
            <person name="Pain A."/>
        </authorList>
    </citation>
    <scope>NUCLEOTIDE SEQUENCE [LARGE SCALE GENOMIC DNA]</scope>
    <source>
        <strain evidence="2">Bond</strain>
    </source>
</reference>
<evidence type="ECO:0000313" key="2">
    <source>
        <dbReference type="Proteomes" id="UP000033188"/>
    </source>
</evidence>
<evidence type="ECO:0000313" key="1">
    <source>
        <dbReference type="EMBL" id="CDR94301.1"/>
    </source>
</evidence>
<dbReference type="RefSeq" id="XP_012766487.1">
    <property type="nucleotide sequence ID" value="XM_012911033.1"/>
</dbReference>
<name>A0A061D0I5_BABBI</name>
<sequence length="85" mass="9810">MTWEGIVTKEHSKCRRDLGMSDRMESHIQRVVIQETHKIVMRDMKPREDYDSVEDPQAQTGWMPEWMAPVAFGNVPTGITHPTTA</sequence>
<gene>
    <name evidence="1" type="ORF">BBBOND_0106100</name>
</gene>
<keyword evidence="2" id="KW-1185">Reference proteome</keyword>